<dbReference type="GO" id="GO:0006396">
    <property type="term" value="P:RNA processing"/>
    <property type="evidence" value="ECO:0007669"/>
    <property type="project" value="UniProtKB-ARBA"/>
</dbReference>
<protein>
    <submittedName>
        <fullName evidence="4">Pseudouridine synthase</fullName>
    </submittedName>
</protein>
<dbReference type="OrthoDB" id="440619at2759"/>
<proteinExistence type="predicted"/>
<dbReference type="GO" id="GO:0003723">
    <property type="term" value="F:RNA binding"/>
    <property type="evidence" value="ECO:0007669"/>
    <property type="project" value="InterPro"/>
</dbReference>
<dbReference type="InterPro" id="IPR000748">
    <property type="entry name" value="PsdUridine_synth_RsuA/RluB/E/F"/>
</dbReference>
<dbReference type="EMBL" id="JAGRRH010000007">
    <property type="protein sequence ID" value="KAG7366790.1"/>
    <property type="molecule type" value="Genomic_DNA"/>
</dbReference>
<reference evidence="4" key="1">
    <citation type="journal article" date="2021" name="Sci. Rep.">
        <title>Diploid genomic architecture of Nitzschia inconspicua, an elite biomass production diatom.</title>
        <authorList>
            <person name="Oliver A."/>
            <person name="Podell S."/>
            <person name="Pinowska A."/>
            <person name="Traller J.C."/>
            <person name="Smith S.R."/>
            <person name="McClure R."/>
            <person name="Beliaev A."/>
            <person name="Bohutskyi P."/>
            <person name="Hill E.A."/>
            <person name="Rabines A."/>
            <person name="Zheng H."/>
            <person name="Allen L.Z."/>
            <person name="Kuo A."/>
            <person name="Grigoriev I.V."/>
            <person name="Allen A.E."/>
            <person name="Hazlebeck D."/>
            <person name="Allen E.E."/>
        </authorList>
    </citation>
    <scope>NUCLEOTIDE SEQUENCE</scope>
    <source>
        <strain evidence="4">Hildebrandi</strain>
    </source>
</reference>
<dbReference type="PANTHER" id="PTHR47683">
    <property type="entry name" value="PSEUDOURIDINE SYNTHASE FAMILY PROTEIN-RELATED"/>
    <property type="match status" value="1"/>
</dbReference>
<evidence type="ECO:0000256" key="1">
    <source>
        <dbReference type="ARBA" id="ARBA00023235"/>
    </source>
</evidence>
<name>A0A9K3Q193_9STRA</name>
<feature type="compositionally biased region" description="Low complexity" evidence="2">
    <location>
        <begin position="43"/>
        <end position="53"/>
    </location>
</feature>
<dbReference type="PANTHER" id="PTHR47683:SF2">
    <property type="entry name" value="RNA-BINDING S4 DOMAIN-CONTAINING PROTEIN"/>
    <property type="match status" value="1"/>
</dbReference>
<reference evidence="4" key="2">
    <citation type="submission" date="2021-04" db="EMBL/GenBank/DDBJ databases">
        <authorList>
            <person name="Podell S."/>
        </authorList>
    </citation>
    <scope>NUCLEOTIDE SEQUENCE</scope>
    <source>
        <strain evidence="4">Hildebrandi</strain>
    </source>
</reference>
<dbReference type="Proteomes" id="UP000693970">
    <property type="component" value="Unassembled WGS sequence"/>
</dbReference>
<dbReference type="Pfam" id="PF00849">
    <property type="entry name" value="PseudoU_synth_2"/>
    <property type="match status" value="1"/>
</dbReference>
<dbReference type="InterPro" id="IPR018496">
    <property type="entry name" value="PsdUridine_synth_RsuA/RluB_CS"/>
</dbReference>
<organism evidence="4 5">
    <name type="scientific">Nitzschia inconspicua</name>
    <dbReference type="NCBI Taxonomy" id="303405"/>
    <lineage>
        <taxon>Eukaryota</taxon>
        <taxon>Sar</taxon>
        <taxon>Stramenopiles</taxon>
        <taxon>Ochrophyta</taxon>
        <taxon>Bacillariophyta</taxon>
        <taxon>Bacillariophyceae</taxon>
        <taxon>Bacillariophycidae</taxon>
        <taxon>Bacillariales</taxon>
        <taxon>Bacillariaceae</taxon>
        <taxon>Nitzschia</taxon>
    </lineage>
</organism>
<feature type="region of interest" description="Disordered" evidence="2">
    <location>
        <begin position="43"/>
        <end position="65"/>
    </location>
</feature>
<comment type="caution">
    <text evidence="4">The sequence shown here is derived from an EMBL/GenBank/DDBJ whole genome shotgun (WGS) entry which is preliminary data.</text>
</comment>
<keyword evidence="5" id="KW-1185">Reference proteome</keyword>
<dbReference type="NCBIfam" id="TIGR00093">
    <property type="entry name" value="pseudouridine synthase"/>
    <property type="match status" value="1"/>
</dbReference>
<evidence type="ECO:0000313" key="5">
    <source>
        <dbReference type="Proteomes" id="UP000693970"/>
    </source>
</evidence>
<evidence type="ECO:0000313" key="4">
    <source>
        <dbReference type="EMBL" id="KAG7366790.1"/>
    </source>
</evidence>
<dbReference type="AlphaFoldDB" id="A0A9K3Q193"/>
<dbReference type="GO" id="GO:0009982">
    <property type="term" value="F:pseudouridine synthase activity"/>
    <property type="evidence" value="ECO:0007669"/>
    <property type="project" value="InterPro"/>
</dbReference>
<dbReference type="GO" id="GO:0001522">
    <property type="term" value="P:pseudouridine synthesis"/>
    <property type="evidence" value="ECO:0007669"/>
    <property type="project" value="InterPro"/>
</dbReference>
<dbReference type="PROSITE" id="PS01149">
    <property type="entry name" value="PSI_RSU"/>
    <property type="match status" value="1"/>
</dbReference>
<gene>
    <name evidence="4" type="ORF">IV203_029460</name>
</gene>
<evidence type="ECO:0000256" key="2">
    <source>
        <dbReference type="SAM" id="MobiDB-lite"/>
    </source>
</evidence>
<feature type="domain" description="Pseudouridine synthase RsuA/RluA-like" evidence="3">
    <location>
        <begin position="136"/>
        <end position="301"/>
    </location>
</feature>
<dbReference type="InterPro" id="IPR006145">
    <property type="entry name" value="PsdUridine_synth_RsuA/RluA"/>
</dbReference>
<evidence type="ECO:0000259" key="3">
    <source>
        <dbReference type="Pfam" id="PF00849"/>
    </source>
</evidence>
<keyword evidence="1" id="KW-0413">Isomerase</keyword>
<sequence length="347" mass="39195">MLSPRVLTTYGAHLRRRTTFDVQQQLHFSPIASKMSSSEMDFFSSSASQGSSIKPKKKKSSNREKSLFRADRVLANRGWGSRSECHDLLRQKRVFQKLDNDQMIQIAGPKEKISMDAPLFVDGKIEVSLPPPLLRVYHKPKWVLSVMNDGKGRKHLGQLEGSIISKMHPVGRLDYDTSGLILFSSDGTLTQTLLHPSSKIQKQYQALVVGTVQEEDLREKLKQGVETSMGVFPADLVSSRPIPAHRVQATIKSIVDNLPPEYDLDQLEEKGYLFFKESEELSEVELVVEEGKHRMVRRILANSGFPVIGLKRLRLGAIHLNDLPVGASRELTEEEEQWAKTLLKSKR</sequence>
<dbReference type="InterPro" id="IPR050343">
    <property type="entry name" value="RsuA_PseudoU_synthase"/>
</dbReference>
<accession>A0A9K3Q193</accession>